<proteinExistence type="predicted"/>
<keyword evidence="1" id="KW-1133">Transmembrane helix</keyword>
<keyword evidence="3" id="KW-1185">Reference proteome</keyword>
<feature type="transmembrane region" description="Helical" evidence="1">
    <location>
        <begin position="97"/>
        <end position="119"/>
    </location>
</feature>
<dbReference type="EMBL" id="JAMOKX010000001">
    <property type="protein sequence ID" value="MCL9818824.1"/>
    <property type="molecule type" value="Genomic_DNA"/>
</dbReference>
<evidence type="ECO:0000256" key="1">
    <source>
        <dbReference type="SAM" id="Phobius"/>
    </source>
</evidence>
<gene>
    <name evidence="2" type="ORF">NCR95_01320</name>
</gene>
<dbReference type="Gene3D" id="1.10.260.40">
    <property type="entry name" value="lambda repressor-like DNA-binding domains"/>
    <property type="match status" value="1"/>
</dbReference>
<evidence type="ECO:0008006" key="4">
    <source>
        <dbReference type="Google" id="ProtNLM"/>
    </source>
</evidence>
<name>A0ABT0TSD4_9HELI</name>
<protein>
    <recommendedName>
        <fullName evidence="4">Sialidase A</fullName>
    </recommendedName>
</protein>
<comment type="caution">
    <text evidence="2">The sequence shown here is derived from an EMBL/GenBank/DDBJ whole genome shotgun (WGS) entry which is preliminary data.</text>
</comment>
<evidence type="ECO:0000313" key="2">
    <source>
        <dbReference type="EMBL" id="MCL9818824.1"/>
    </source>
</evidence>
<keyword evidence="1" id="KW-0812">Transmembrane</keyword>
<dbReference type="InterPro" id="IPR010982">
    <property type="entry name" value="Lambda_DNA-bd_dom_sf"/>
</dbReference>
<keyword evidence="1" id="KW-0472">Membrane</keyword>
<organism evidence="2 3">
    <name type="scientific">Helicobacter colisuis</name>
    <dbReference type="NCBI Taxonomy" id="2949739"/>
    <lineage>
        <taxon>Bacteria</taxon>
        <taxon>Pseudomonadati</taxon>
        <taxon>Campylobacterota</taxon>
        <taxon>Epsilonproteobacteria</taxon>
        <taxon>Campylobacterales</taxon>
        <taxon>Helicobacteraceae</taxon>
        <taxon>Helicobacter</taxon>
    </lineage>
</organism>
<accession>A0ABT0TSD4</accession>
<dbReference type="RefSeq" id="WP_250603361.1">
    <property type="nucleotide sequence ID" value="NZ_JAMOKX010000001.1"/>
</dbReference>
<reference evidence="2" key="1">
    <citation type="submission" date="2022-06" db="EMBL/GenBank/DDBJ databases">
        <title>Helicobacter colisuis sp. nov.</title>
        <authorList>
            <person name="Papic B."/>
            <person name="Gruntar I."/>
        </authorList>
    </citation>
    <scope>NUCLEOTIDE SEQUENCE</scope>
    <source>
        <strain evidence="2">11154-15</strain>
    </source>
</reference>
<sequence length="306" mass="35674">MEEIEKLKQIGAKEIANKTHIALNKIEKILKMDFEGLRDRVTTIGLIHILEREYQIDLQKWCEEYENFLKENKEEKEKTEANINFKIMHEATQQNDFNNGLIITAVVVILLAIGAYFYFNFNFNFMNDSVESVEQNSTQELDMKESRNEAMDKRIIQENTEVENNATQNLEITPNLNLDSSASTPLEDTLKTNSNQEILTEENPLEEVAPQVEAKVEIHPLSNVWMGIIYLDTKQRETMIVDKTFEVDLKRPQTIITGHGMLEVKNKDKMDNYNLARRMYFMVNDKGEFVEINSAQYRQYSGGLEW</sequence>
<evidence type="ECO:0000313" key="3">
    <source>
        <dbReference type="Proteomes" id="UP001057522"/>
    </source>
</evidence>
<dbReference type="Proteomes" id="UP001057522">
    <property type="component" value="Unassembled WGS sequence"/>
</dbReference>